<evidence type="ECO:0000313" key="2">
    <source>
        <dbReference type="EMBL" id="KAL3718809.1"/>
    </source>
</evidence>
<proteinExistence type="predicted"/>
<organism evidence="2 3">
    <name type="scientific">Eucalyptus globulus</name>
    <name type="common">Tasmanian blue gum</name>
    <dbReference type="NCBI Taxonomy" id="34317"/>
    <lineage>
        <taxon>Eukaryota</taxon>
        <taxon>Viridiplantae</taxon>
        <taxon>Streptophyta</taxon>
        <taxon>Embryophyta</taxon>
        <taxon>Tracheophyta</taxon>
        <taxon>Spermatophyta</taxon>
        <taxon>Magnoliopsida</taxon>
        <taxon>eudicotyledons</taxon>
        <taxon>Gunneridae</taxon>
        <taxon>Pentapetalae</taxon>
        <taxon>rosids</taxon>
        <taxon>malvids</taxon>
        <taxon>Myrtales</taxon>
        <taxon>Myrtaceae</taxon>
        <taxon>Myrtoideae</taxon>
        <taxon>Eucalypteae</taxon>
        <taxon>Eucalyptus</taxon>
    </lineage>
</organism>
<accession>A0ABD3IXM5</accession>
<comment type="caution">
    <text evidence="2">The sequence shown here is derived from an EMBL/GenBank/DDBJ whole genome shotgun (WGS) entry which is preliminary data.</text>
</comment>
<feature type="compositionally biased region" description="Polar residues" evidence="1">
    <location>
        <begin position="36"/>
        <end position="48"/>
    </location>
</feature>
<reference evidence="2 3" key="1">
    <citation type="submission" date="2024-11" db="EMBL/GenBank/DDBJ databases">
        <title>Chromosome-level genome assembly of Eucalyptus globulus Labill. provides insights into its genome evolution.</title>
        <authorList>
            <person name="Li X."/>
        </authorList>
    </citation>
    <scope>NUCLEOTIDE SEQUENCE [LARGE SCALE GENOMIC DNA]</scope>
    <source>
        <strain evidence="2">CL2024</strain>
        <tissue evidence="2">Fresh tender leaves</tissue>
    </source>
</reference>
<dbReference type="Proteomes" id="UP001634007">
    <property type="component" value="Unassembled WGS sequence"/>
</dbReference>
<name>A0ABD3IXM5_EUCGL</name>
<keyword evidence="3" id="KW-1185">Reference proteome</keyword>
<sequence>PVETESSPTYPGINCTRDFGSWAVSEFRLGLGSNSRPGPNSMFISSPNPDADLGSPVAQPWLLRGAYD</sequence>
<evidence type="ECO:0000256" key="1">
    <source>
        <dbReference type="SAM" id="MobiDB-lite"/>
    </source>
</evidence>
<evidence type="ECO:0000313" key="3">
    <source>
        <dbReference type="Proteomes" id="UP001634007"/>
    </source>
</evidence>
<gene>
    <name evidence="2" type="ORF">ACJRO7_003853</name>
</gene>
<protein>
    <submittedName>
        <fullName evidence="2">Uncharacterized protein</fullName>
    </submittedName>
</protein>
<feature type="non-terminal residue" evidence="2">
    <location>
        <position position="1"/>
    </location>
</feature>
<dbReference type="EMBL" id="JBJKBG010000010">
    <property type="protein sequence ID" value="KAL3718809.1"/>
    <property type="molecule type" value="Genomic_DNA"/>
</dbReference>
<dbReference type="AlphaFoldDB" id="A0ABD3IXM5"/>
<feature type="region of interest" description="Disordered" evidence="1">
    <location>
        <begin position="36"/>
        <end position="57"/>
    </location>
</feature>
<feature type="non-terminal residue" evidence="2">
    <location>
        <position position="68"/>
    </location>
</feature>